<feature type="binding site" evidence="4">
    <location>
        <position position="111"/>
    </location>
    <ligand>
        <name>(6R)-10-formyltetrahydrofolate</name>
        <dbReference type="ChEBI" id="CHEBI:195366"/>
    </ligand>
</feature>
<dbReference type="RefSeq" id="WP_320500907.1">
    <property type="nucleotide sequence ID" value="NZ_JAXCLX010000001.1"/>
</dbReference>
<dbReference type="Pfam" id="PF00551">
    <property type="entry name" value="Formyl_trans_N"/>
    <property type="match status" value="1"/>
</dbReference>
<proteinExistence type="inferred from homology"/>
<dbReference type="InterPro" id="IPR036477">
    <property type="entry name" value="Formyl_transf_N_sf"/>
</dbReference>
<evidence type="ECO:0000313" key="6">
    <source>
        <dbReference type="EMBL" id="MDY0872478.1"/>
    </source>
</evidence>
<comment type="pathway">
    <text evidence="1 4">Purine metabolism; IMP biosynthesis via de novo pathway; N(2)-formyl-N(1)-(5-phospho-D-ribosyl)glycinamide from N(1)-(5-phospho-D-ribosyl)glycinamide (10-formyl THF route): step 1/1.</text>
</comment>
<keyword evidence="7" id="KW-1185">Reference proteome</keyword>
<dbReference type="InterPro" id="IPR004607">
    <property type="entry name" value="GART"/>
</dbReference>
<dbReference type="SUPFAM" id="SSF53328">
    <property type="entry name" value="Formyltransferase"/>
    <property type="match status" value="1"/>
</dbReference>
<dbReference type="Proteomes" id="UP001271769">
    <property type="component" value="Unassembled WGS sequence"/>
</dbReference>
<comment type="similarity">
    <text evidence="4">Belongs to the GART family.</text>
</comment>
<dbReference type="InterPro" id="IPR002376">
    <property type="entry name" value="Formyl_transf_N"/>
</dbReference>
<name>A0ABU5E0Q1_9PROT</name>
<comment type="function">
    <text evidence="4">Catalyzes the transfer of a formyl group from 10-formyltetrahydrofolate to 5-phospho-ribosyl-glycinamide (GAR), producing 5-phospho-ribosyl-N-formylglycinamide (FGAR) and tetrahydrofolate.</text>
</comment>
<comment type="catalytic activity">
    <reaction evidence="4">
        <text>N(1)-(5-phospho-beta-D-ribosyl)glycinamide + (6R)-10-formyltetrahydrofolate = N(2)-formyl-N(1)-(5-phospho-beta-D-ribosyl)glycinamide + (6S)-5,6,7,8-tetrahydrofolate + H(+)</text>
        <dbReference type="Rhea" id="RHEA:15053"/>
        <dbReference type="ChEBI" id="CHEBI:15378"/>
        <dbReference type="ChEBI" id="CHEBI:57453"/>
        <dbReference type="ChEBI" id="CHEBI:143788"/>
        <dbReference type="ChEBI" id="CHEBI:147286"/>
        <dbReference type="ChEBI" id="CHEBI:195366"/>
        <dbReference type="EC" id="2.1.2.2"/>
    </reaction>
</comment>
<feature type="active site" description="Proton donor" evidence="4">
    <location>
        <position position="113"/>
    </location>
</feature>
<dbReference type="GO" id="GO:0004644">
    <property type="term" value="F:phosphoribosylglycinamide formyltransferase activity"/>
    <property type="evidence" value="ECO:0007669"/>
    <property type="project" value="UniProtKB-EC"/>
</dbReference>
<feature type="site" description="Raises pKa of active site His" evidence="4">
    <location>
        <position position="149"/>
    </location>
</feature>
<comment type="caution">
    <text evidence="6">The sequence shown here is derived from an EMBL/GenBank/DDBJ whole genome shotgun (WGS) entry which is preliminary data.</text>
</comment>
<dbReference type="NCBIfam" id="TIGR00639">
    <property type="entry name" value="PurN"/>
    <property type="match status" value="1"/>
</dbReference>
<gene>
    <name evidence="4 6" type="primary">purN</name>
    <name evidence="6" type="ORF">SMD31_11110</name>
</gene>
<feature type="binding site" evidence="4">
    <location>
        <begin position="94"/>
        <end position="97"/>
    </location>
    <ligand>
        <name>(6R)-10-formyltetrahydrofolate</name>
        <dbReference type="ChEBI" id="CHEBI:195366"/>
    </ligand>
</feature>
<organism evidence="6 7">
    <name type="scientific">Dongia rigui</name>
    <dbReference type="NCBI Taxonomy" id="940149"/>
    <lineage>
        <taxon>Bacteria</taxon>
        <taxon>Pseudomonadati</taxon>
        <taxon>Pseudomonadota</taxon>
        <taxon>Alphaproteobacteria</taxon>
        <taxon>Rhodospirillales</taxon>
        <taxon>Dongiaceae</taxon>
        <taxon>Dongia</taxon>
    </lineage>
</organism>
<sequence length="219" mass="23409">MAKMKIAILISGRGSNLQALIDHFGPAITNSPIEIVLVLSNRPDAFGLTRAERAGIPTKTVDHKAFADRAAFDAAMDAEIRAAGAELVVLAGFLRLLTDGFIAGWHNKLVNIHPALLPSFKGLHTHQRALEAGVRFHGCTVHFVRPAMDEGPIIAQAVVPVRPEDDETALGLRVLAAEHRLFPAALRLVAEGKVHVQGEKAVIYDTAFAGGILFNPLGA</sequence>
<dbReference type="EC" id="2.1.2.2" evidence="4"/>
<feature type="binding site" evidence="4">
    <location>
        <begin position="14"/>
        <end position="16"/>
    </location>
    <ligand>
        <name>N(1)-(5-phospho-beta-D-ribosyl)glycinamide</name>
        <dbReference type="ChEBI" id="CHEBI:143788"/>
    </ligand>
</feature>
<dbReference type="PANTHER" id="PTHR43369:SF2">
    <property type="entry name" value="PHOSPHORIBOSYLGLYCINAMIDE FORMYLTRANSFERASE"/>
    <property type="match status" value="1"/>
</dbReference>
<dbReference type="PANTHER" id="PTHR43369">
    <property type="entry name" value="PHOSPHORIBOSYLGLYCINAMIDE FORMYLTRANSFERASE"/>
    <property type="match status" value="1"/>
</dbReference>
<evidence type="ECO:0000256" key="3">
    <source>
        <dbReference type="ARBA" id="ARBA00022755"/>
    </source>
</evidence>
<keyword evidence="3 4" id="KW-0658">Purine biosynthesis</keyword>
<feature type="domain" description="Formyl transferase N-terminal" evidence="5">
    <location>
        <begin position="4"/>
        <end position="186"/>
    </location>
</feature>
<accession>A0ABU5E0Q1</accession>
<evidence type="ECO:0000256" key="1">
    <source>
        <dbReference type="ARBA" id="ARBA00005054"/>
    </source>
</evidence>
<dbReference type="Gene3D" id="3.40.50.170">
    <property type="entry name" value="Formyl transferase, N-terminal domain"/>
    <property type="match status" value="1"/>
</dbReference>
<dbReference type="CDD" id="cd08645">
    <property type="entry name" value="FMT_core_GART"/>
    <property type="match status" value="1"/>
</dbReference>
<evidence type="ECO:0000313" key="7">
    <source>
        <dbReference type="Proteomes" id="UP001271769"/>
    </source>
</evidence>
<evidence type="ECO:0000259" key="5">
    <source>
        <dbReference type="Pfam" id="PF00551"/>
    </source>
</evidence>
<dbReference type="HAMAP" id="MF_01930">
    <property type="entry name" value="PurN"/>
    <property type="match status" value="1"/>
</dbReference>
<evidence type="ECO:0000256" key="4">
    <source>
        <dbReference type="HAMAP-Rule" id="MF_01930"/>
    </source>
</evidence>
<feature type="binding site" evidence="4">
    <location>
        <position position="69"/>
    </location>
    <ligand>
        <name>(6R)-10-formyltetrahydrofolate</name>
        <dbReference type="ChEBI" id="CHEBI:195366"/>
    </ligand>
</feature>
<protein>
    <recommendedName>
        <fullName evidence="4">Phosphoribosylglycinamide formyltransferase</fullName>
        <ecNumber evidence="4">2.1.2.2</ecNumber>
    </recommendedName>
    <alternativeName>
        <fullName evidence="4">5'-phosphoribosylglycinamide transformylase</fullName>
    </alternativeName>
    <alternativeName>
        <fullName evidence="4">GAR transformylase</fullName>
        <shortName evidence="4">GART</shortName>
    </alternativeName>
</protein>
<keyword evidence="2 4" id="KW-0808">Transferase</keyword>
<dbReference type="EMBL" id="JAXCLX010000001">
    <property type="protein sequence ID" value="MDY0872478.1"/>
    <property type="molecule type" value="Genomic_DNA"/>
</dbReference>
<evidence type="ECO:0000256" key="2">
    <source>
        <dbReference type="ARBA" id="ARBA00022679"/>
    </source>
</evidence>
<reference evidence="6 7" key="1">
    <citation type="journal article" date="2013" name="Antonie Van Leeuwenhoek">
        <title>Dongia rigui sp. nov., isolated from freshwater of a large wetland in Korea.</title>
        <authorList>
            <person name="Baik K.S."/>
            <person name="Hwang Y.M."/>
            <person name="Choi J.S."/>
            <person name="Kwon J."/>
            <person name="Seong C.N."/>
        </authorList>
    </citation>
    <scope>NUCLEOTIDE SEQUENCE [LARGE SCALE GENOMIC DNA]</scope>
    <source>
        <strain evidence="6 7">04SU4-P</strain>
    </source>
</reference>